<keyword evidence="27" id="KW-1185">Reference proteome</keyword>
<evidence type="ECO:0000256" key="8">
    <source>
        <dbReference type="ARBA" id="ARBA00022737"/>
    </source>
</evidence>
<dbReference type="GO" id="GO:0005009">
    <property type="term" value="F:insulin receptor activity"/>
    <property type="evidence" value="ECO:0007669"/>
    <property type="project" value="TreeGrafter"/>
</dbReference>
<keyword evidence="5" id="KW-0165">Cleavage on pair of basic residues</keyword>
<keyword evidence="12 23" id="KW-1133">Transmembrane helix</keyword>
<proteinExistence type="inferred from homology"/>
<keyword evidence="14" id="KW-0829">Tyrosine-protein kinase</keyword>
<dbReference type="InterPro" id="IPR017441">
    <property type="entry name" value="Protein_kinase_ATP_BS"/>
</dbReference>
<dbReference type="InterPro" id="IPR036116">
    <property type="entry name" value="FN3_sf"/>
</dbReference>
<dbReference type="Proteomes" id="UP000005226">
    <property type="component" value="Chromosome 22"/>
</dbReference>
<dbReference type="PROSITE" id="PS50011">
    <property type="entry name" value="PROTEIN_KINASE_DOM"/>
    <property type="match status" value="1"/>
</dbReference>
<feature type="binding site" evidence="20 21">
    <location>
        <position position="1042"/>
    </location>
    <ligand>
        <name>ATP</name>
        <dbReference type="ChEBI" id="CHEBI:30616"/>
    </ligand>
</feature>
<comment type="catalytic activity">
    <reaction evidence="18 22">
        <text>L-tyrosyl-[protein] + ATP = O-phospho-L-tyrosyl-[protein] + ADP + H(+)</text>
        <dbReference type="Rhea" id="RHEA:10596"/>
        <dbReference type="Rhea" id="RHEA-COMP:10136"/>
        <dbReference type="Rhea" id="RHEA-COMP:20101"/>
        <dbReference type="ChEBI" id="CHEBI:15378"/>
        <dbReference type="ChEBI" id="CHEBI:30616"/>
        <dbReference type="ChEBI" id="CHEBI:46858"/>
        <dbReference type="ChEBI" id="CHEBI:61978"/>
        <dbReference type="ChEBI" id="CHEBI:456216"/>
        <dbReference type="EC" id="2.7.10.1"/>
    </reaction>
</comment>
<dbReference type="FunFam" id="3.80.20.20:FF:000001">
    <property type="entry name" value="Tyrosine-protein kinase receptor"/>
    <property type="match status" value="1"/>
</dbReference>
<keyword evidence="15" id="KW-1015">Disulfide bond</keyword>
<dbReference type="Pfam" id="PF00757">
    <property type="entry name" value="Furin-like"/>
    <property type="match status" value="1"/>
</dbReference>
<evidence type="ECO:0000256" key="13">
    <source>
        <dbReference type="ARBA" id="ARBA00023136"/>
    </source>
</evidence>
<feature type="binding site" evidence="20">
    <location>
        <position position="1162"/>
    </location>
    <ligand>
        <name>ATP</name>
        <dbReference type="ChEBI" id="CHEBI:30616"/>
    </ligand>
</feature>
<dbReference type="InterPro" id="IPR013783">
    <property type="entry name" value="Ig-like_fold"/>
</dbReference>
<evidence type="ECO:0000256" key="19">
    <source>
        <dbReference type="PIRSR" id="PIRSR000620-1"/>
    </source>
</evidence>
<dbReference type="GO" id="GO:0042593">
    <property type="term" value="P:glucose homeostasis"/>
    <property type="evidence" value="ECO:0007669"/>
    <property type="project" value="TreeGrafter"/>
</dbReference>
<dbReference type="Ensembl" id="ENSTRUT00000062583.1">
    <property type="protein sequence ID" value="ENSTRUP00000076479.1"/>
    <property type="gene ID" value="ENSTRUG00000007600.3"/>
</dbReference>
<dbReference type="SMART" id="SM00261">
    <property type="entry name" value="FU"/>
    <property type="match status" value="1"/>
</dbReference>
<evidence type="ECO:0000256" key="3">
    <source>
        <dbReference type="ARBA" id="ARBA00022553"/>
    </source>
</evidence>
<keyword evidence="9 20" id="KW-0547">Nucleotide-binding</keyword>
<organism evidence="26 27">
    <name type="scientific">Takifugu rubripes</name>
    <name type="common">Japanese pufferfish</name>
    <name type="synonym">Fugu rubripes</name>
    <dbReference type="NCBI Taxonomy" id="31033"/>
    <lineage>
        <taxon>Eukaryota</taxon>
        <taxon>Metazoa</taxon>
        <taxon>Chordata</taxon>
        <taxon>Craniata</taxon>
        <taxon>Vertebrata</taxon>
        <taxon>Euteleostomi</taxon>
        <taxon>Actinopterygii</taxon>
        <taxon>Neopterygii</taxon>
        <taxon>Teleostei</taxon>
        <taxon>Neoteleostei</taxon>
        <taxon>Acanthomorphata</taxon>
        <taxon>Eupercaria</taxon>
        <taxon>Tetraodontiformes</taxon>
        <taxon>Tetradontoidea</taxon>
        <taxon>Tetraodontidae</taxon>
        <taxon>Takifugu</taxon>
    </lineage>
</organism>
<evidence type="ECO:0000256" key="11">
    <source>
        <dbReference type="ARBA" id="ARBA00022840"/>
    </source>
</evidence>
<keyword evidence="8" id="KW-0677">Repeat</keyword>
<dbReference type="GO" id="GO:0043548">
    <property type="term" value="F:phosphatidylinositol 3-kinase binding"/>
    <property type="evidence" value="ECO:0007669"/>
    <property type="project" value="InterPro"/>
</dbReference>
<dbReference type="InterPro" id="IPR003961">
    <property type="entry name" value="FN3_dom"/>
</dbReference>
<evidence type="ECO:0000256" key="22">
    <source>
        <dbReference type="RuleBase" id="RU000312"/>
    </source>
</evidence>
<keyword evidence="7" id="KW-0732">Signal</keyword>
<evidence type="ECO:0000256" key="18">
    <source>
        <dbReference type="ARBA" id="ARBA00051243"/>
    </source>
</evidence>
<accession>A0A674NST7</accession>
<evidence type="ECO:0000256" key="23">
    <source>
        <dbReference type="SAM" id="Phobius"/>
    </source>
</evidence>
<dbReference type="CDD" id="cd05061">
    <property type="entry name" value="PTKc_InsR"/>
    <property type="match status" value="1"/>
</dbReference>
<dbReference type="FunFam" id="3.30.200.20:FF:000026">
    <property type="entry name" value="Tyrosine-protein kinase receptor"/>
    <property type="match status" value="1"/>
</dbReference>
<evidence type="ECO:0000259" key="25">
    <source>
        <dbReference type="PROSITE" id="PS50853"/>
    </source>
</evidence>
<gene>
    <name evidence="26" type="primary">insra</name>
</gene>
<dbReference type="SMART" id="SM00219">
    <property type="entry name" value="TyrKc"/>
    <property type="match status" value="1"/>
</dbReference>
<evidence type="ECO:0000256" key="17">
    <source>
        <dbReference type="ARBA" id="ARBA00023180"/>
    </source>
</evidence>
<dbReference type="InterPro" id="IPR036941">
    <property type="entry name" value="Rcpt_L-dom_sf"/>
</dbReference>
<dbReference type="InterPro" id="IPR008266">
    <property type="entry name" value="Tyr_kinase_AS"/>
</dbReference>
<protein>
    <recommendedName>
        <fullName evidence="22">Tyrosine-protein kinase receptor</fullName>
        <ecNumber evidence="22">2.7.10.1</ecNumber>
    </recommendedName>
</protein>
<dbReference type="GO" id="GO:0051897">
    <property type="term" value="P:positive regulation of phosphatidylinositol 3-kinase/protein kinase B signal transduction"/>
    <property type="evidence" value="ECO:0007669"/>
    <property type="project" value="TreeGrafter"/>
</dbReference>
<keyword evidence="6 22" id="KW-0812">Transmembrane</keyword>
<comment type="subcellular location">
    <subcellularLocation>
        <location evidence="1">Cell membrane</location>
        <topology evidence="1">Single-pass type I membrane protein</topology>
    </subcellularLocation>
</comment>
<dbReference type="GO" id="GO:0030424">
    <property type="term" value="C:axon"/>
    <property type="evidence" value="ECO:0007669"/>
    <property type="project" value="TreeGrafter"/>
</dbReference>
<keyword evidence="10" id="KW-0418">Kinase</keyword>
<dbReference type="Gene3D" id="2.10.220.10">
    <property type="entry name" value="Hormone Receptor, Insulin-like Growth Factor Receptor 1, Chain A, domain 2"/>
    <property type="match status" value="1"/>
</dbReference>
<evidence type="ECO:0000256" key="20">
    <source>
        <dbReference type="PIRSR" id="PIRSR000620-2"/>
    </source>
</evidence>
<keyword evidence="13 23" id="KW-0472">Membrane</keyword>
<evidence type="ECO:0000256" key="15">
    <source>
        <dbReference type="ARBA" id="ARBA00023157"/>
    </source>
</evidence>
<dbReference type="SMART" id="SM00060">
    <property type="entry name" value="FN3"/>
    <property type="match status" value="3"/>
</dbReference>
<dbReference type="Gene3D" id="1.10.510.10">
    <property type="entry name" value="Transferase(Phosphotransferase) domain 1"/>
    <property type="match status" value="1"/>
</dbReference>
<dbReference type="InterPro" id="IPR011009">
    <property type="entry name" value="Kinase-like_dom_sf"/>
</dbReference>
<sequence>RDSIFDTGPRPDMWLLNKTSVKLVWASSKTGKYKDIRNSATNLQALENCTVIEGHLKILLIFGTKPEDFRGLSFPKLVVVTDYLLLFRVYGLESLSDLFPNLTVIRGTNLFFNYALVIFEMLQLREIGLHSLMNITRGAVRIEKNPDLCYLSTLDWSKILDSVEDNYIMANKNDRECGDVCPGASVGKTTCQTTTINGHFSERCWTQKYCQRMCPVQCKHQACTKDDQCCHEQCLGGCLQPGSASHCVACRGLEYKGTCVEKCPRNFFTYKGWRCVSFSFCYDLHNKCKREKERRNAECHEYVIHKGACIPECPSGYTTVNSFTLNCTPCAGLCPKVCMGLKMVDSVTAAQDLRGCTVLNGSLVINLRGGNNIAAELEASLGQLEEITGYLTVRRSYALVSLSFFRKLRLIRGEEQEIGNYSFYALDNQNLRQLWDWSKHNLTILQGRMFFHYNSKLCMSEIHKMEEVTGTKQRQVKNDIASKTNGDQASCETHVLKFTQVRTMSDKIMVKWEAFWPQDYRDLLGFMVLYKEAPYQNVTEFDGQDACGSNSWVIADVEPPHRSTEVDKGKIEPGYLILPLKPWTQYAVMVKTQLSASDENQVHGAKSEIIYIRTNATKPSVPLDPISSSNSSSQIILKWKPPNDPNGNITHYLVFCQRQSEASELYKFDYCQKGMKLPSRVPTQVDSDEEQKWNQTEEQGQRTRCCACPKTDKELKKEKEDSEYRKTFENYLHNEVFEIKRLRQRRSIAGIANQTRSLLTTALSPPHGTDNPEGDDVFEGKTVVTIPAKESTVISGLRHFTSYQIEIHACNHPTDSSRCSMAAYVSGRTLPEDKADDIRGPIKYDVTENSVHISWQEPAAPNGMIILYEVNYKRHGDTEELHYCVSRNMYKVNRGCKLKVMHPGNYTVRIRATSLAGNGSWTEPTYFYVQDPSKHHTELLHLHIIIGPIICFVLLLLVAVGGFVMFKKRSFQFSRFFYGPIYASSNPEYLSANDVYEEDEWEVPRDKISILRELGQGTFGMVYEGIAKDIVKGEGESHVAVKTVNESANLRQRIEFLNEASVMKAFSCHHVVRLMGVVSKGQPTLVVMELMTNGDLKSYLRSLRPDAENNPGRPPPTLKEMIQMAAEIADGMAYLNAKKFVHRDLAARNCMVAHDFTVKIGDFGMTRDIYETDYYRKGGKGLLPVRWMAPESLKDGVFTAHSDCWSFGVVLWEISTLSEQPYQGLSNEQVLKFVMDGGFLDRPDNCPDKLYNLMQMCWQYNPKMRPTFLEIIEMLHDNLHPTFQDVSFFYSEENKPPESEDFDLDMENMESIPLDPSSYSQREQCLDRDETISMGLRGSYEEHHMSFTHMNGGKTNGRILALPRSSPS</sequence>
<keyword evidence="11 20" id="KW-0067">ATP-binding</keyword>
<evidence type="ECO:0000256" key="12">
    <source>
        <dbReference type="ARBA" id="ARBA00022989"/>
    </source>
</evidence>
<dbReference type="PANTHER" id="PTHR24416:SF535">
    <property type="entry name" value="INSULIN RECEPTOR"/>
    <property type="match status" value="1"/>
</dbReference>
<dbReference type="FunFam" id="2.60.40.10:FF:000108">
    <property type="entry name" value="Tyrosine-protein kinase receptor"/>
    <property type="match status" value="1"/>
</dbReference>
<dbReference type="FunFam" id="3.80.20.20:FF:000002">
    <property type="entry name" value="Tyrosine-protein kinase receptor"/>
    <property type="match status" value="1"/>
</dbReference>
<dbReference type="Gene3D" id="3.30.200.20">
    <property type="entry name" value="Phosphorylase Kinase, domain 1"/>
    <property type="match status" value="1"/>
</dbReference>
<dbReference type="InterPro" id="IPR002011">
    <property type="entry name" value="Tyr_kinase_rcpt_2_CS"/>
</dbReference>
<dbReference type="GO" id="GO:0005899">
    <property type="term" value="C:insulin receptor complex"/>
    <property type="evidence" value="ECO:0007669"/>
    <property type="project" value="TreeGrafter"/>
</dbReference>
<dbReference type="FunFam" id="2.10.220.10:FF:000005">
    <property type="entry name" value="Tyrosine-protein kinase receptor"/>
    <property type="match status" value="1"/>
</dbReference>
<dbReference type="PRINTS" id="PR00109">
    <property type="entry name" value="TYRKINASE"/>
</dbReference>
<evidence type="ECO:0000256" key="6">
    <source>
        <dbReference type="ARBA" id="ARBA00022692"/>
    </source>
</evidence>
<keyword evidence="4" id="KW-0808">Transferase</keyword>
<dbReference type="InterPro" id="IPR009030">
    <property type="entry name" value="Growth_fac_rcpt_cys_sf"/>
</dbReference>
<evidence type="ECO:0000313" key="27">
    <source>
        <dbReference type="Proteomes" id="UP000005226"/>
    </source>
</evidence>
<reference evidence="26 27" key="1">
    <citation type="journal article" date="2011" name="Genome Biol. Evol.">
        <title>Integration of the genetic map and genome assembly of fugu facilitates insights into distinct features of genome evolution in teleosts and mammals.</title>
        <authorList>
            <person name="Kai W."/>
            <person name="Kikuchi K."/>
            <person name="Tohari S."/>
            <person name="Chew A.K."/>
            <person name="Tay A."/>
            <person name="Fujiwara A."/>
            <person name="Hosoya S."/>
            <person name="Suetake H."/>
            <person name="Naruse K."/>
            <person name="Brenner S."/>
            <person name="Suzuki Y."/>
            <person name="Venkatesh B."/>
        </authorList>
    </citation>
    <scope>NUCLEOTIDE SEQUENCE [LARGE SCALE GENOMIC DNA]</scope>
</reference>
<dbReference type="InterPro" id="IPR000719">
    <property type="entry name" value="Prot_kinase_dom"/>
</dbReference>
<evidence type="ECO:0000256" key="16">
    <source>
        <dbReference type="ARBA" id="ARBA00023170"/>
    </source>
</evidence>
<keyword evidence="3 22" id="KW-0597">Phosphoprotein</keyword>
<dbReference type="PROSITE" id="PS00107">
    <property type="entry name" value="PROTEIN_KINASE_ATP"/>
    <property type="match status" value="1"/>
</dbReference>
<feature type="transmembrane region" description="Helical" evidence="23">
    <location>
        <begin position="940"/>
        <end position="966"/>
    </location>
</feature>
<dbReference type="SUPFAM" id="SSF49265">
    <property type="entry name" value="Fibronectin type III"/>
    <property type="match status" value="3"/>
</dbReference>
<keyword evidence="2" id="KW-1003">Cell membrane</keyword>
<dbReference type="InterPro" id="IPR016246">
    <property type="entry name" value="Tyr_kinase_insulin-like_rcpt"/>
</dbReference>
<dbReference type="GO" id="GO:0005524">
    <property type="term" value="F:ATP binding"/>
    <property type="evidence" value="ECO:0007669"/>
    <property type="project" value="UniProtKB-UniRule"/>
</dbReference>
<dbReference type="Pfam" id="PF07714">
    <property type="entry name" value="PK_Tyr_Ser-Thr"/>
    <property type="match status" value="1"/>
</dbReference>
<keyword evidence="17" id="KW-0325">Glycoprotein</keyword>
<keyword evidence="16 22" id="KW-0675">Receptor</keyword>
<dbReference type="Gene3D" id="2.60.40.10">
    <property type="entry name" value="Immunoglobulins"/>
    <property type="match status" value="4"/>
</dbReference>
<evidence type="ECO:0000256" key="14">
    <source>
        <dbReference type="ARBA" id="ARBA00023137"/>
    </source>
</evidence>
<dbReference type="PROSITE" id="PS00239">
    <property type="entry name" value="RECEPTOR_TYR_KIN_II"/>
    <property type="match status" value="1"/>
</dbReference>
<dbReference type="InterPro" id="IPR001245">
    <property type="entry name" value="Ser-Thr/Tyr_kinase_cat_dom"/>
</dbReference>
<dbReference type="InterPro" id="IPR050122">
    <property type="entry name" value="RTK"/>
</dbReference>
<dbReference type="PROSITE" id="PS50853">
    <property type="entry name" value="FN3"/>
    <property type="match status" value="2"/>
</dbReference>
<dbReference type="InterPro" id="IPR006211">
    <property type="entry name" value="Furin-like_Cys-rich_dom"/>
</dbReference>
<dbReference type="SUPFAM" id="SSF52058">
    <property type="entry name" value="L domain-like"/>
    <property type="match status" value="2"/>
</dbReference>
<feature type="binding site" evidence="20">
    <location>
        <begin position="1148"/>
        <end position="1149"/>
    </location>
    <ligand>
        <name>ATP</name>
        <dbReference type="ChEBI" id="CHEBI:30616"/>
    </ligand>
</feature>
<dbReference type="InterPro" id="IPR000494">
    <property type="entry name" value="Rcpt_L-dom"/>
</dbReference>
<dbReference type="InterPro" id="IPR040969">
    <property type="entry name" value="Insulin_TMD"/>
</dbReference>
<evidence type="ECO:0000256" key="7">
    <source>
        <dbReference type="ARBA" id="ARBA00022729"/>
    </source>
</evidence>
<feature type="active site" description="Proton donor/acceptor" evidence="19">
    <location>
        <position position="1144"/>
    </location>
</feature>
<dbReference type="InterPro" id="IPR006212">
    <property type="entry name" value="Furin_repeat"/>
</dbReference>
<dbReference type="Pfam" id="PF01030">
    <property type="entry name" value="Recep_L_domain"/>
    <property type="match status" value="2"/>
</dbReference>
<evidence type="ECO:0000256" key="9">
    <source>
        <dbReference type="ARBA" id="ARBA00022741"/>
    </source>
</evidence>
<evidence type="ECO:0000256" key="4">
    <source>
        <dbReference type="ARBA" id="ARBA00022679"/>
    </source>
</evidence>
<reference evidence="26" key="2">
    <citation type="submission" date="2025-08" db="UniProtKB">
        <authorList>
            <consortium name="Ensembl"/>
        </authorList>
    </citation>
    <scope>IDENTIFICATION</scope>
</reference>
<reference evidence="26" key="3">
    <citation type="submission" date="2025-09" db="UniProtKB">
        <authorList>
            <consortium name="Ensembl"/>
        </authorList>
    </citation>
    <scope>IDENTIFICATION</scope>
</reference>
<feature type="binding site" evidence="20">
    <location>
        <begin position="1089"/>
        <end position="1095"/>
    </location>
    <ligand>
        <name>ATP</name>
        <dbReference type="ChEBI" id="CHEBI:30616"/>
    </ligand>
</feature>
<dbReference type="GeneTree" id="ENSGT00940000155404"/>
<feature type="domain" description="Fibronectin type-III" evidence="25">
    <location>
        <begin position="837"/>
        <end position="932"/>
    </location>
</feature>
<evidence type="ECO:0000313" key="26">
    <source>
        <dbReference type="Ensembl" id="ENSTRUP00000076479.1"/>
    </source>
</evidence>
<dbReference type="SUPFAM" id="SSF56112">
    <property type="entry name" value="Protein kinase-like (PK-like)"/>
    <property type="match status" value="1"/>
</dbReference>
<dbReference type="Gene3D" id="3.80.20.20">
    <property type="entry name" value="Receptor L-domain"/>
    <property type="match status" value="2"/>
</dbReference>
<evidence type="ECO:0000256" key="10">
    <source>
        <dbReference type="ARBA" id="ARBA00022777"/>
    </source>
</evidence>
<feature type="domain" description="Fibronectin type-III" evidence="25">
    <location>
        <begin position="621"/>
        <end position="721"/>
    </location>
</feature>
<dbReference type="FunFam" id="2.60.40.10:FF:000087">
    <property type="entry name" value="Tyrosine-protein kinase receptor"/>
    <property type="match status" value="1"/>
</dbReference>
<dbReference type="GO" id="GO:0043410">
    <property type="term" value="P:positive regulation of MAPK cascade"/>
    <property type="evidence" value="ECO:0007669"/>
    <property type="project" value="TreeGrafter"/>
</dbReference>
<evidence type="ECO:0000256" key="1">
    <source>
        <dbReference type="ARBA" id="ARBA00004251"/>
    </source>
</evidence>
<name>A0A674NST7_TAKRU</name>
<evidence type="ECO:0000259" key="24">
    <source>
        <dbReference type="PROSITE" id="PS50011"/>
    </source>
</evidence>
<dbReference type="FunFam" id="1.10.510.10:FF:000050">
    <property type="entry name" value="Tyrosine-protein kinase receptor"/>
    <property type="match status" value="1"/>
</dbReference>
<dbReference type="PROSITE" id="PS00109">
    <property type="entry name" value="PROTEIN_KINASE_TYR"/>
    <property type="match status" value="1"/>
</dbReference>
<dbReference type="GO" id="GO:0043560">
    <property type="term" value="F:insulin receptor substrate binding"/>
    <property type="evidence" value="ECO:0007669"/>
    <property type="project" value="InterPro"/>
</dbReference>
<evidence type="ECO:0000256" key="2">
    <source>
        <dbReference type="ARBA" id="ARBA00022475"/>
    </source>
</evidence>
<comment type="similarity">
    <text evidence="22">Belongs to the protein kinase superfamily. Tyr protein kinase family. Insulin receptor subfamily.</text>
</comment>
<feature type="domain" description="Protein kinase" evidence="24">
    <location>
        <begin position="1008"/>
        <end position="1283"/>
    </location>
</feature>
<dbReference type="SUPFAM" id="SSF57184">
    <property type="entry name" value="Growth factor receptor domain"/>
    <property type="match status" value="1"/>
</dbReference>
<dbReference type="InterPro" id="IPR020635">
    <property type="entry name" value="Tyr_kinase_cat_dom"/>
</dbReference>
<dbReference type="EC" id="2.7.10.1" evidence="22"/>
<dbReference type="PANTHER" id="PTHR24416">
    <property type="entry name" value="TYROSINE-PROTEIN KINASE RECEPTOR"/>
    <property type="match status" value="1"/>
</dbReference>
<evidence type="ECO:0000256" key="21">
    <source>
        <dbReference type="PROSITE-ProRule" id="PRU10141"/>
    </source>
</evidence>
<dbReference type="PIRSF" id="PIRSF000620">
    <property type="entry name" value="Insulin_receptor"/>
    <property type="match status" value="1"/>
</dbReference>
<dbReference type="CDD" id="cd00064">
    <property type="entry name" value="FU"/>
    <property type="match status" value="1"/>
</dbReference>
<dbReference type="CDD" id="cd00063">
    <property type="entry name" value="FN3"/>
    <property type="match status" value="2"/>
</dbReference>
<dbReference type="Pfam" id="PF17870">
    <property type="entry name" value="Insulin_TMD"/>
    <property type="match status" value="1"/>
</dbReference>
<evidence type="ECO:0000256" key="5">
    <source>
        <dbReference type="ARBA" id="ARBA00022685"/>
    </source>
</evidence>